<keyword evidence="6" id="KW-0319">Glycerol metabolism</keyword>
<dbReference type="KEGG" id="pbf:CFX0092_A1884"/>
<dbReference type="PANTHER" id="PTHR28629">
    <property type="entry name" value="TRIOKINASE/FMN CYCLASE"/>
    <property type="match status" value="1"/>
</dbReference>
<dbReference type="OrthoDB" id="9806345at2"/>
<organism evidence="9 10">
    <name type="scientific">Candidatus Promineifilum breve</name>
    <dbReference type="NCBI Taxonomy" id="1806508"/>
    <lineage>
        <taxon>Bacteria</taxon>
        <taxon>Bacillati</taxon>
        <taxon>Chloroflexota</taxon>
        <taxon>Ardenticatenia</taxon>
        <taxon>Candidatus Promineifilales</taxon>
        <taxon>Candidatus Promineifilaceae</taxon>
        <taxon>Candidatus Promineifilum</taxon>
    </lineage>
</organism>
<dbReference type="GO" id="GO:0004371">
    <property type="term" value="F:glycerone kinase activity"/>
    <property type="evidence" value="ECO:0007669"/>
    <property type="project" value="InterPro"/>
</dbReference>
<evidence type="ECO:0000256" key="7">
    <source>
        <dbReference type="ARBA" id="ARBA00046577"/>
    </source>
</evidence>
<dbReference type="EC" id="2.7.1.121" evidence="3"/>
<dbReference type="EMBL" id="LN890655">
    <property type="protein sequence ID" value="CUS03762.2"/>
    <property type="molecule type" value="Genomic_DNA"/>
</dbReference>
<dbReference type="PANTHER" id="PTHR28629:SF4">
    <property type="entry name" value="TRIOKINASE_FMN CYCLASE"/>
    <property type="match status" value="1"/>
</dbReference>
<dbReference type="RefSeq" id="WP_095043207.1">
    <property type="nucleotide sequence ID" value="NZ_LN890655.1"/>
</dbReference>
<dbReference type="Gene3D" id="3.40.50.10440">
    <property type="entry name" value="Dihydroxyacetone kinase, domain 1"/>
    <property type="match status" value="1"/>
</dbReference>
<feature type="domain" description="DhaK" evidence="8">
    <location>
        <begin position="7"/>
        <end position="356"/>
    </location>
</feature>
<dbReference type="Gene3D" id="3.30.1180.20">
    <property type="entry name" value="Dihydroxyacetone kinase, domain 2"/>
    <property type="match status" value="1"/>
</dbReference>
<dbReference type="Proteomes" id="UP000215027">
    <property type="component" value="Chromosome I"/>
</dbReference>
<keyword evidence="10" id="KW-1185">Reference proteome</keyword>
<keyword evidence="5 9" id="KW-0418">Kinase</keyword>
<gene>
    <name evidence="9" type="primary">dhaK</name>
    <name evidence="9" type="ORF">CFX0092_A1884</name>
</gene>
<dbReference type="AlphaFoldDB" id="A0A160T2F5"/>
<dbReference type="SUPFAM" id="SSF82549">
    <property type="entry name" value="DAK1/DegV-like"/>
    <property type="match status" value="1"/>
</dbReference>
<reference evidence="9" key="1">
    <citation type="submission" date="2016-01" db="EMBL/GenBank/DDBJ databases">
        <authorList>
            <person name="Mcilroy J.S."/>
            <person name="Karst M S."/>
            <person name="Albertsen M."/>
        </authorList>
    </citation>
    <scope>NUCLEOTIDE SEQUENCE</scope>
    <source>
        <strain evidence="9">Cfx-K</strain>
    </source>
</reference>
<dbReference type="NCBIfam" id="TIGR02363">
    <property type="entry name" value="dhaK1"/>
    <property type="match status" value="1"/>
</dbReference>
<evidence type="ECO:0000256" key="6">
    <source>
        <dbReference type="ARBA" id="ARBA00022798"/>
    </source>
</evidence>
<dbReference type="GO" id="GO:0005829">
    <property type="term" value="C:cytosol"/>
    <property type="evidence" value="ECO:0007669"/>
    <property type="project" value="TreeGrafter"/>
</dbReference>
<comment type="catalytic activity">
    <reaction evidence="1">
        <text>dihydroxyacetone + phosphoenolpyruvate = dihydroxyacetone phosphate + pyruvate</text>
        <dbReference type="Rhea" id="RHEA:18381"/>
        <dbReference type="ChEBI" id="CHEBI:15361"/>
        <dbReference type="ChEBI" id="CHEBI:16016"/>
        <dbReference type="ChEBI" id="CHEBI:57642"/>
        <dbReference type="ChEBI" id="CHEBI:58702"/>
        <dbReference type="EC" id="2.7.1.121"/>
    </reaction>
</comment>
<evidence type="ECO:0000313" key="9">
    <source>
        <dbReference type="EMBL" id="CUS03762.2"/>
    </source>
</evidence>
<name>A0A160T2F5_9CHLR</name>
<evidence type="ECO:0000256" key="3">
    <source>
        <dbReference type="ARBA" id="ARBA00012095"/>
    </source>
</evidence>
<comment type="subunit">
    <text evidence="7">Homodimer. The dihydroxyacetone kinase complex is composed of a homodimer of DhaM, a homodimer of DhaK and the subunit DhaL.</text>
</comment>
<keyword evidence="4" id="KW-0808">Transferase</keyword>
<dbReference type="InterPro" id="IPR050861">
    <property type="entry name" value="Dihydroxyacetone_Kinase"/>
</dbReference>
<dbReference type="InterPro" id="IPR012736">
    <property type="entry name" value="DhaK_1"/>
</dbReference>
<evidence type="ECO:0000259" key="8">
    <source>
        <dbReference type="PROSITE" id="PS51481"/>
    </source>
</evidence>
<sequence length="358" mass="38382">MKKLINAVPDVVKEQLEGMAAAHPDQLKVHYDDANFVYRADAPVPGKVAIISGGGSGHEPMHGGFVGMGMLDAACPGEVFTSPTPVQMYEAAKMVNSGAGVLFLVKNYTGDVLNFETAAELAHGDGIPVQNILIDDDVAVKDSLYTAGRRGVGTTVLVEKIVGAAAEAGYNLDQCADLARKANSYGRSMGMALTSCTVPAAGKPTFELGENEMEFGIGIHGEPGQKRMPFTTADEVTKLMAEEIITDPAYTRVVREWDRDAGDWVDISLTDEPLKKGDRVIAFVNSMGGTPVSELYAVYRKLDEVCKAHGIEIARNLIGPYITSLEMAGMSITLLKADDEILKFWDAPVKTPGLRWGV</sequence>
<dbReference type="PROSITE" id="PS51481">
    <property type="entry name" value="DHAK"/>
    <property type="match status" value="1"/>
</dbReference>
<evidence type="ECO:0000256" key="5">
    <source>
        <dbReference type="ARBA" id="ARBA00022777"/>
    </source>
</evidence>
<proteinExistence type="predicted"/>
<evidence type="ECO:0000256" key="2">
    <source>
        <dbReference type="ARBA" id="ARBA00004745"/>
    </source>
</evidence>
<dbReference type="InterPro" id="IPR004006">
    <property type="entry name" value="DhaK_dom"/>
</dbReference>
<dbReference type="GO" id="GO:0047324">
    <property type="term" value="F:phosphoenolpyruvate-glycerone phosphotransferase activity"/>
    <property type="evidence" value="ECO:0007669"/>
    <property type="project" value="UniProtKB-EC"/>
</dbReference>
<dbReference type="FunFam" id="3.40.50.10440:FF:000001">
    <property type="entry name" value="Dihydroxyacetone kinase, DhaK subunit"/>
    <property type="match status" value="1"/>
</dbReference>
<dbReference type="Pfam" id="PF02733">
    <property type="entry name" value="Dak1"/>
    <property type="match status" value="1"/>
</dbReference>
<evidence type="ECO:0000313" key="10">
    <source>
        <dbReference type="Proteomes" id="UP000215027"/>
    </source>
</evidence>
<evidence type="ECO:0000256" key="1">
    <source>
        <dbReference type="ARBA" id="ARBA00001113"/>
    </source>
</evidence>
<dbReference type="FunFam" id="3.30.1180.20:FF:000002">
    <property type="entry name" value="Dihydroxyacetone kinase subunit DhaK"/>
    <property type="match status" value="1"/>
</dbReference>
<protein>
    <recommendedName>
        <fullName evidence="3">phosphoenolpyruvate--glycerone phosphotransferase</fullName>
        <ecNumber evidence="3">2.7.1.121</ecNumber>
    </recommendedName>
</protein>
<evidence type="ECO:0000256" key="4">
    <source>
        <dbReference type="ARBA" id="ARBA00022679"/>
    </source>
</evidence>
<accession>A0A160T2F5</accession>
<comment type="pathway">
    <text evidence="2">Polyol metabolism; glycerol degradation.</text>
</comment>
<dbReference type="GO" id="GO:0019563">
    <property type="term" value="P:glycerol catabolic process"/>
    <property type="evidence" value="ECO:0007669"/>
    <property type="project" value="TreeGrafter"/>
</dbReference>